<proteinExistence type="predicted"/>
<evidence type="ECO:0000313" key="1">
    <source>
        <dbReference type="EMBL" id="RBP14657.1"/>
    </source>
</evidence>
<dbReference type="GeneID" id="99807475"/>
<reference evidence="1 2" key="1">
    <citation type="submission" date="2018-06" db="EMBL/GenBank/DDBJ databases">
        <title>Genomic Encyclopedia of Type Strains, Phase IV (KMG-IV): sequencing the most valuable type-strain genomes for metagenomic binning, comparative biology and taxonomic classification.</title>
        <authorList>
            <person name="Goeker M."/>
        </authorList>
    </citation>
    <scope>NUCLEOTIDE SEQUENCE [LARGE SCALE GENOMIC DNA]</scope>
    <source>
        <strain evidence="1 2">DSM 27453</strain>
    </source>
</reference>
<dbReference type="RefSeq" id="WP_146745431.1">
    <property type="nucleotide sequence ID" value="NZ_BNAA01000002.1"/>
</dbReference>
<dbReference type="EMBL" id="QNRL01000001">
    <property type="protein sequence ID" value="RBP14657.1"/>
    <property type="molecule type" value="Genomic_DNA"/>
</dbReference>
<evidence type="ECO:0000313" key="2">
    <source>
        <dbReference type="Proteomes" id="UP000253201"/>
    </source>
</evidence>
<protein>
    <submittedName>
        <fullName evidence="1">Uncharacterized protein</fullName>
    </submittedName>
</protein>
<organism evidence="1 2">
    <name type="scientific">Pseudocitrobacter faecalis</name>
    <dbReference type="NCBI Taxonomy" id="1398493"/>
    <lineage>
        <taxon>Bacteria</taxon>
        <taxon>Pseudomonadati</taxon>
        <taxon>Pseudomonadota</taxon>
        <taxon>Gammaproteobacteria</taxon>
        <taxon>Enterobacterales</taxon>
        <taxon>Enterobacteriaceae</taxon>
        <taxon>Pseudocitrobacter</taxon>
    </lineage>
</organism>
<name>A0ABX9G5J7_9ENTR</name>
<keyword evidence="2" id="KW-1185">Reference proteome</keyword>
<accession>A0ABX9G5J7</accession>
<dbReference type="Proteomes" id="UP000253201">
    <property type="component" value="Unassembled WGS sequence"/>
</dbReference>
<sequence length="166" mass="19076">MNDHPCDYVLLAALRDCIHLRKSMNAHGLSDEHGALSSVSCLLDFLSCRRKYGLTKVTDLKKSATAERTIGVTLSLQHGHAIRVEHIYTHREWALWFIDKVDSGLNDFELLSFIDRHYRLVLVTLVQSRALRKIVPPCIGFARFDYINLRLDKSEVVFPEFSARLH</sequence>
<gene>
    <name evidence="1" type="ORF">DFQ50_101126</name>
</gene>
<comment type="caution">
    <text evidence="1">The sequence shown here is derived from an EMBL/GenBank/DDBJ whole genome shotgun (WGS) entry which is preliminary data.</text>
</comment>